<evidence type="ECO:0000256" key="3">
    <source>
        <dbReference type="ARBA" id="ARBA00022500"/>
    </source>
</evidence>
<dbReference type="Gene3D" id="1.20.1070.10">
    <property type="entry name" value="Rhodopsin 7-helix transmembrane proteins"/>
    <property type="match status" value="1"/>
</dbReference>
<feature type="transmembrane region" description="Helical" evidence="15">
    <location>
        <begin position="61"/>
        <end position="81"/>
    </location>
</feature>
<sequence>MDCQHAVSHTNFSTNQTHHVVKLSSQDYVTISLHGIVSTIGIVENLLILGIVGFRVRRSIISVWILNLAASDLLATAFLPFFTLYLARGNTWTLGPTFCRIYSSIFFLNMFVSAFLLAAISLDRCLVVVKPVWTQNHRSIQMVRNVCWVIWTCAVVCTIPFYMFRDAIPGRPGKVFCYYNYARFLPKEPYDLKALCKQRKEGLAFMKLLLGFLIPLTIIIISYVTVSQSLARRGSRRPFRFVRLVVTVVVVFVLCWAPYHLFIILEVLAPKGSPTQKFASRALLTATTIGFLNSTINPILYVFSCPDLCNKIRQSLGAVMETVLAEDLGELSRRRSTRSSLSNSEFMVRKKSCSTALVLKSEDRDQNEVPSLQSQN</sequence>
<evidence type="ECO:0000256" key="8">
    <source>
        <dbReference type="ARBA" id="ARBA00023136"/>
    </source>
</evidence>
<dbReference type="PANTHER" id="PTHR24225:SF72">
    <property type="entry name" value="G-PROTEIN COUPLED RECEPTORS FAMILY 1 PROFILE DOMAIN-CONTAINING PROTEIN-RELATED"/>
    <property type="match status" value="1"/>
</dbReference>
<keyword evidence="6 15" id="KW-1133">Transmembrane helix</keyword>
<feature type="transmembrane region" description="Helical" evidence="15">
    <location>
        <begin position="143"/>
        <end position="164"/>
    </location>
</feature>
<dbReference type="EMBL" id="HAEC01007710">
    <property type="protein sequence ID" value="SBQ75848.1"/>
    <property type="molecule type" value="Transcribed_RNA"/>
</dbReference>
<evidence type="ECO:0000256" key="9">
    <source>
        <dbReference type="ARBA" id="ARBA00023157"/>
    </source>
</evidence>
<evidence type="ECO:0000256" key="2">
    <source>
        <dbReference type="ARBA" id="ARBA00022475"/>
    </source>
</evidence>
<keyword evidence="7 14" id="KW-0297">G-protein coupled receptor</keyword>
<reference evidence="17" key="2">
    <citation type="submission" date="2016-06" db="EMBL/GenBank/DDBJ databases">
        <title>The genome of a short-lived fish provides insights into sex chromosome evolution and the genetic control of aging.</title>
        <authorList>
            <person name="Reichwald K."/>
            <person name="Felder M."/>
            <person name="Petzold A."/>
            <person name="Koch P."/>
            <person name="Groth M."/>
            <person name="Platzer M."/>
        </authorList>
    </citation>
    <scope>NUCLEOTIDE SEQUENCE</scope>
    <source>
        <tissue evidence="17">Brain</tissue>
    </source>
</reference>
<feature type="transmembrane region" description="Helical" evidence="15">
    <location>
        <begin position="101"/>
        <end position="122"/>
    </location>
</feature>
<dbReference type="Pfam" id="PF00001">
    <property type="entry name" value="7tm_1"/>
    <property type="match status" value="1"/>
</dbReference>
<feature type="domain" description="G-protein coupled receptors family 1 profile" evidence="16">
    <location>
        <begin position="44"/>
        <end position="301"/>
    </location>
</feature>
<keyword evidence="4" id="KW-0597">Phosphoprotein</keyword>
<keyword evidence="10 14" id="KW-0675">Receptor</keyword>
<evidence type="ECO:0000256" key="1">
    <source>
        <dbReference type="ARBA" id="ARBA00004651"/>
    </source>
</evidence>
<evidence type="ECO:0000256" key="11">
    <source>
        <dbReference type="ARBA" id="ARBA00023180"/>
    </source>
</evidence>
<keyword evidence="2" id="KW-1003">Cell membrane</keyword>
<dbReference type="PRINTS" id="PR00526">
    <property type="entry name" value="FMETLEUPHER"/>
</dbReference>
<dbReference type="GO" id="GO:0007204">
    <property type="term" value="P:positive regulation of cytosolic calcium ion concentration"/>
    <property type="evidence" value="ECO:0007669"/>
    <property type="project" value="TreeGrafter"/>
</dbReference>
<reference evidence="17" key="1">
    <citation type="submission" date="2016-05" db="EMBL/GenBank/DDBJ databases">
        <authorList>
            <person name="Lavstsen T."/>
            <person name="Jespersen J.S."/>
        </authorList>
    </citation>
    <scope>NUCLEOTIDE SEQUENCE</scope>
    <source>
        <tissue evidence="17">Brain</tissue>
    </source>
</reference>
<dbReference type="PRINTS" id="PR00237">
    <property type="entry name" value="GPCRRHODOPSN"/>
</dbReference>
<organism evidence="17">
    <name type="scientific">Nothobranchius korthausae</name>
    <dbReference type="NCBI Taxonomy" id="1143690"/>
    <lineage>
        <taxon>Eukaryota</taxon>
        <taxon>Metazoa</taxon>
        <taxon>Chordata</taxon>
        <taxon>Craniata</taxon>
        <taxon>Vertebrata</taxon>
        <taxon>Euteleostomi</taxon>
        <taxon>Actinopterygii</taxon>
        <taxon>Neopterygii</taxon>
        <taxon>Teleostei</taxon>
        <taxon>Neoteleostei</taxon>
        <taxon>Acanthomorphata</taxon>
        <taxon>Ovalentaria</taxon>
        <taxon>Atherinomorphae</taxon>
        <taxon>Cyprinodontiformes</taxon>
        <taxon>Nothobranchiidae</taxon>
        <taxon>Nothobranchius</taxon>
    </lineage>
</organism>
<keyword evidence="8 15" id="KW-0472">Membrane</keyword>
<evidence type="ECO:0000256" key="10">
    <source>
        <dbReference type="ARBA" id="ARBA00023170"/>
    </source>
</evidence>
<evidence type="ECO:0000256" key="15">
    <source>
        <dbReference type="SAM" id="Phobius"/>
    </source>
</evidence>
<evidence type="ECO:0000256" key="5">
    <source>
        <dbReference type="ARBA" id="ARBA00022692"/>
    </source>
</evidence>
<name>A0A1A8GX96_9TELE</name>
<dbReference type="InterPro" id="IPR000826">
    <property type="entry name" value="Formyl_rcpt-rel"/>
</dbReference>
<feature type="transmembrane region" description="Helical" evidence="15">
    <location>
        <begin position="282"/>
        <end position="303"/>
    </location>
</feature>
<comment type="similarity">
    <text evidence="14">Belongs to the G-protein coupled receptor 1 family.</text>
</comment>
<evidence type="ECO:0000256" key="14">
    <source>
        <dbReference type="RuleBase" id="RU000688"/>
    </source>
</evidence>
<dbReference type="EMBL" id="HAEB01018668">
    <property type="protein sequence ID" value="SBQ65195.1"/>
    <property type="molecule type" value="Transcribed_RNA"/>
</dbReference>
<comment type="subcellular location">
    <subcellularLocation>
        <location evidence="1">Cell membrane</location>
        <topology evidence="1">Multi-pass membrane protein</topology>
    </subcellularLocation>
</comment>
<protein>
    <submittedName>
        <fullName evidence="17">Prostaglandin D2 receptor 2</fullName>
    </submittedName>
</protein>
<feature type="transmembrane region" description="Helical" evidence="15">
    <location>
        <begin position="31"/>
        <end position="54"/>
    </location>
</feature>
<dbReference type="GO" id="GO:0004953">
    <property type="term" value="F:icosanoid receptor activity"/>
    <property type="evidence" value="ECO:0007669"/>
    <property type="project" value="UniProtKB-ARBA"/>
</dbReference>
<dbReference type="GO" id="GO:0006954">
    <property type="term" value="P:inflammatory response"/>
    <property type="evidence" value="ECO:0007669"/>
    <property type="project" value="TreeGrafter"/>
</dbReference>
<keyword evidence="5 14" id="KW-0812">Transmembrane</keyword>
<dbReference type="GO" id="GO:0007200">
    <property type="term" value="P:phospholipase C-activating G protein-coupled receptor signaling pathway"/>
    <property type="evidence" value="ECO:0007669"/>
    <property type="project" value="TreeGrafter"/>
</dbReference>
<dbReference type="AlphaFoldDB" id="A0A1A8GX96"/>
<dbReference type="PROSITE" id="PS50262">
    <property type="entry name" value="G_PROTEIN_RECEP_F1_2"/>
    <property type="match status" value="1"/>
</dbReference>
<dbReference type="SUPFAM" id="SSF81321">
    <property type="entry name" value="Family A G protein-coupled receptor-like"/>
    <property type="match status" value="1"/>
</dbReference>
<dbReference type="InterPro" id="IPR000276">
    <property type="entry name" value="GPCR_Rhodpsn"/>
</dbReference>
<keyword evidence="3" id="KW-0145">Chemotaxis</keyword>
<comment type="similarity">
    <text evidence="13">Belongs to the chemokine-like receptor (CMKLR) family.</text>
</comment>
<evidence type="ECO:0000256" key="12">
    <source>
        <dbReference type="ARBA" id="ARBA00023224"/>
    </source>
</evidence>
<dbReference type="GO" id="GO:0004875">
    <property type="term" value="F:complement receptor activity"/>
    <property type="evidence" value="ECO:0007669"/>
    <property type="project" value="TreeGrafter"/>
</dbReference>
<evidence type="ECO:0000259" key="16">
    <source>
        <dbReference type="PROSITE" id="PS50262"/>
    </source>
</evidence>
<evidence type="ECO:0000256" key="4">
    <source>
        <dbReference type="ARBA" id="ARBA00022553"/>
    </source>
</evidence>
<dbReference type="FunFam" id="1.20.1070.10:FF:000034">
    <property type="entry name" value="G-protein coupled receptor 1"/>
    <property type="match status" value="1"/>
</dbReference>
<proteinExistence type="inferred from homology"/>
<feature type="transmembrane region" description="Helical" evidence="15">
    <location>
        <begin position="241"/>
        <end position="262"/>
    </location>
</feature>
<evidence type="ECO:0000256" key="13">
    <source>
        <dbReference type="ARBA" id="ARBA00025736"/>
    </source>
</evidence>
<keyword evidence="9" id="KW-1015">Disulfide bond</keyword>
<dbReference type="PROSITE" id="PS00237">
    <property type="entry name" value="G_PROTEIN_RECEP_F1_1"/>
    <property type="match status" value="1"/>
</dbReference>
<accession>A0A1A8GX96</accession>
<keyword evidence="12 14" id="KW-0807">Transducer</keyword>
<evidence type="ECO:0000313" key="17">
    <source>
        <dbReference type="EMBL" id="SBQ75848.1"/>
    </source>
</evidence>
<gene>
    <name evidence="17" type="primary">PTGDR2</name>
</gene>
<feature type="transmembrane region" description="Helical" evidence="15">
    <location>
        <begin position="208"/>
        <end position="229"/>
    </location>
</feature>
<dbReference type="InterPro" id="IPR017452">
    <property type="entry name" value="GPCR_Rhodpsn_7TM"/>
</dbReference>
<dbReference type="PANTHER" id="PTHR24225">
    <property type="entry name" value="CHEMOTACTIC RECEPTOR"/>
    <property type="match status" value="1"/>
</dbReference>
<dbReference type="GO" id="GO:0006935">
    <property type="term" value="P:chemotaxis"/>
    <property type="evidence" value="ECO:0007669"/>
    <property type="project" value="UniProtKB-KW"/>
</dbReference>
<evidence type="ECO:0000256" key="6">
    <source>
        <dbReference type="ARBA" id="ARBA00022989"/>
    </source>
</evidence>
<keyword evidence="11" id="KW-0325">Glycoprotein</keyword>
<dbReference type="GO" id="GO:0005886">
    <property type="term" value="C:plasma membrane"/>
    <property type="evidence" value="ECO:0007669"/>
    <property type="project" value="UniProtKB-SubCell"/>
</dbReference>
<evidence type="ECO:0000256" key="7">
    <source>
        <dbReference type="ARBA" id="ARBA00023040"/>
    </source>
</evidence>